<name>A0ABQ5LNR4_9RHOB</name>
<accession>A0ABQ5LNR4</accession>
<proteinExistence type="predicted"/>
<comment type="caution">
    <text evidence="1">The sequence shown here is derived from an EMBL/GenBank/DDBJ whole genome shotgun (WGS) entry which is preliminary data.</text>
</comment>
<keyword evidence="2" id="KW-1185">Reference proteome</keyword>
<evidence type="ECO:0000313" key="2">
    <source>
        <dbReference type="Proteomes" id="UP001144205"/>
    </source>
</evidence>
<dbReference type="RefSeq" id="WP_281840607.1">
    <property type="nucleotide sequence ID" value="NZ_BROH01000001.1"/>
</dbReference>
<protein>
    <submittedName>
        <fullName evidence="1">Uncharacterized protein</fullName>
    </submittedName>
</protein>
<dbReference type="EMBL" id="BROH01000001">
    <property type="protein sequence ID" value="GKY86645.1"/>
    <property type="molecule type" value="Genomic_DNA"/>
</dbReference>
<organism evidence="1 2">
    <name type="scientific">Sinisalibacter aestuarii</name>
    <dbReference type="NCBI Taxonomy" id="2949426"/>
    <lineage>
        <taxon>Bacteria</taxon>
        <taxon>Pseudomonadati</taxon>
        <taxon>Pseudomonadota</taxon>
        <taxon>Alphaproteobacteria</taxon>
        <taxon>Rhodobacterales</taxon>
        <taxon>Roseobacteraceae</taxon>
        <taxon>Sinisalibacter</taxon>
    </lineage>
</organism>
<gene>
    <name evidence="1" type="ORF">STA1M1_05140</name>
</gene>
<reference evidence="1" key="1">
    <citation type="journal article" date="2023" name="Int. J. Syst. Evol. Microbiol.">
        <title>Sinisalibacter aestuarii sp. nov., isolated from estuarine sediment of the Arakawa River.</title>
        <authorList>
            <person name="Arafat S.T."/>
            <person name="Hirano S."/>
            <person name="Sato A."/>
            <person name="Takeuchi K."/>
            <person name="Yasuda T."/>
            <person name="Terahara T."/>
            <person name="Hamada M."/>
            <person name="Kobayashi T."/>
        </authorList>
    </citation>
    <scope>NUCLEOTIDE SEQUENCE</scope>
    <source>
        <strain evidence="1">B-399</strain>
    </source>
</reference>
<dbReference type="Proteomes" id="UP001144205">
    <property type="component" value="Unassembled WGS sequence"/>
</dbReference>
<evidence type="ECO:0000313" key="1">
    <source>
        <dbReference type="EMBL" id="GKY86645.1"/>
    </source>
</evidence>
<sequence>MNGGTQGEVAAIKARLADEIARFDPERHGHGIASWNRAILADFEAALIEPEETEVHLPGGVSDWAWAVTRHKGPYRVLWLPWANAFSLAVESRFGPVDIQVHGDAIGCFSSV</sequence>